<dbReference type="GO" id="GO:0016757">
    <property type="term" value="F:glycosyltransferase activity"/>
    <property type="evidence" value="ECO:0007669"/>
    <property type="project" value="TreeGrafter"/>
</dbReference>
<feature type="region of interest" description="Disordered" evidence="1">
    <location>
        <begin position="379"/>
        <end position="404"/>
    </location>
</feature>
<sequence>MSLRCLFVVQGEGRGHMTQALALRRLLIAAGHSITGVVMGRSDRRDVPDFVQDRLDEPISFIKSPNFVADPDERTVRPFATAIRGLRDTRQLYRETRSLRDRIEAHDPDVVINFFEPMVGWTYLRHAPDPPLVCVGHQYMFLHSGYRFPPGRRLSRWMARAFARSTAWRADRCLALSLYPVDPVGEADAGSTLRVMPPLLRQELFAQPVDRTEPFFLVYLVNRGYAEQVVRWHEQHPEVRLHCFWDRPGEELVEEYDETLTFHQLDGQKFLSMMARCRGLVSTAGFESVAEAMYLGKPVQVVPVEGHFEQWCNAFDTVRAGAGVRSERFNLSLLDEHLTSLEAAQHNLESFRSWLHRGRDRFVAEIEAAAGGKQVFQRENGEVISPTAGADQTGPWAKTESQLA</sequence>
<reference evidence="2 3" key="1">
    <citation type="submission" date="2017-10" db="EMBL/GenBank/DDBJ databases">
        <title>Draft genome of Longibacter Salinarum.</title>
        <authorList>
            <person name="Goh K.M."/>
            <person name="Shamsir M.S."/>
            <person name="Lim S.W."/>
        </authorList>
    </citation>
    <scope>NUCLEOTIDE SEQUENCE [LARGE SCALE GENOMIC DNA]</scope>
    <source>
        <strain evidence="2 3">KCTC 52045</strain>
    </source>
</reference>
<organism evidence="2 3">
    <name type="scientific">Longibacter salinarum</name>
    <dbReference type="NCBI Taxonomy" id="1850348"/>
    <lineage>
        <taxon>Bacteria</taxon>
        <taxon>Pseudomonadati</taxon>
        <taxon>Rhodothermota</taxon>
        <taxon>Rhodothermia</taxon>
        <taxon>Rhodothermales</taxon>
        <taxon>Salisaetaceae</taxon>
        <taxon>Longibacter</taxon>
    </lineage>
</organism>
<dbReference type="Gene3D" id="3.40.50.2000">
    <property type="entry name" value="Glycogen Phosphorylase B"/>
    <property type="match status" value="2"/>
</dbReference>
<dbReference type="SUPFAM" id="SSF53756">
    <property type="entry name" value="UDP-Glycosyltransferase/glycogen phosphorylase"/>
    <property type="match status" value="1"/>
</dbReference>
<accession>A0A2A8CZV1</accession>
<keyword evidence="3" id="KW-1185">Reference proteome</keyword>
<proteinExistence type="predicted"/>
<dbReference type="AlphaFoldDB" id="A0A2A8CZV1"/>
<comment type="caution">
    <text evidence="2">The sequence shown here is derived from an EMBL/GenBank/DDBJ whole genome shotgun (WGS) entry which is preliminary data.</text>
</comment>
<name>A0A2A8CZV1_9BACT</name>
<keyword evidence="2" id="KW-0808">Transferase</keyword>
<dbReference type="OrthoDB" id="9793805at2"/>
<evidence type="ECO:0000256" key="1">
    <source>
        <dbReference type="SAM" id="MobiDB-lite"/>
    </source>
</evidence>
<dbReference type="PANTHER" id="PTHR21015:SF22">
    <property type="entry name" value="GLYCOSYLTRANSFERASE"/>
    <property type="match status" value="1"/>
</dbReference>
<dbReference type="Proteomes" id="UP000220102">
    <property type="component" value="Unassembled WGS sequence"/>
</dbReference>
<protein>
    <submittedName>
        <fullName evidence="2">Glycosyltransferase</fullName>
    </submittedName>
</protein>
<dbReference type="PANTHER" id="PTHR21015">
    <property type="entry name" value="UDP-N-ACETYLGLUCOSAMINE--N-ACETYLMURAMYL-(PENTAPEPTIDE) PYROPHOSPHORYL-UNDECAPRENOL N-ACETYLGLUCOSAMINE TRANSFERASE 1"/>
    <property type="match status" value="1"/>
</dbReference>
<evidence type="ECO:0000313" key="2">
    <source>
        <dbReference type="EMBL" id="PEN14150.1"/>
    </source>
</evidence>
<gene>
    <name evidence="2" type="ORF">CRI94_03670</name>
</gene>
<dbReference type="Pfam" id="PF13528">
    <property type="entry name" value="Glyco_trans_1_3"/>
    <property type="match status" value="1"/>
</dbReference>
<dbReference type="RefSeq" id="WP_098074326.1">
    <property type="nucleotide sequence ID" value="NZ_PDEQ01000002.1"/>
</dbReference>
<dbReference type="EMBL" id="PDEQ01000002">
    <property type="protein sequence ID" value="PEN14150.1"/>
    <property type="molecule type" value="Genomic_DNA"/>
</dbReference>
<evidence type="ECO:0000313" key="3">
    <source>
        <dbReference type="Proteomes" id="UP000220102"/>
    </source>
</evidence>